<dbReference type="Pfam" id="PF00026">
    <property type="entry name" value="Asp"/>
    <property type="match status" value="1"/>
</dbReference>
<name>A0AAE0N3B0_9PEZI</name>
<feature type="domain" description="Peptidase A1" evidence="4">
    <location>
        <begin position="56"/>
        <end position="431"/>
    </location>
</feature>
<feature type="region of interest" description="Disordered" evidence="2">
    <location>
        <begin position="614"/>
        <end position="702"/>
    </location>
</feature>
<reference evidence="5" key="1">
    <citation type="journal article" date="2023" name="Mol. Phylogenet. Evol.">
        <title>Genome-scale phylogeny and comparative genomics of the fungal order Sordariales.</title>
        <authorList>
            <person name="Hensen N."/>
            <person name="Bonometti L."/>
            <person name="Westerberg I."/>
            <person name="Brannstrom I.O."/>
            <person name="Guillou S."/>
            <person name="Cros-Aarteil S."/>
            <person name="Calhoun S."/>
            <person name="Haridas S."/>
            <person name="Kuo A."/>
            <person name="Mondo S."/>
            <person name="Pangilinan J."/>
            <person name="Riley R."/>
            <person name="LaButti K."/>
            <person name="Andreopoulos B."/>
            <person name="Lipzen A."/>
            <person name="Chen C."/>
            <person name="Yan M."/>
            <person name="Daum C."/>
            <person name="Ng V."/>
            <person name="Clum A."/>
            <person name="Steindorff A."/>
            <person name="Ohm R.A."/>
            <person name="Martin F."/>
            <person name="Silar P."/>
            <person name="Natvig D.O."/>
            <person name="Lalanne C."/>
            <person name="Gautier V."/>
            <person name="Ament-Velasquez S.L."/>
            <person name="Kruys A."/>
            <person name="Hutchinson M.I."/>
            <person name="Powell A.J."/>
            <person name="Barry K."/>
            <person name="Miller A.N."/>
            <person name="Grigoriev I.V."/>
            <person name="Debuchy R."/>
            <person name="Gladieux P."/>
            <person name="Hiltunen Thoren M."/>
            <person name="Johannesson H."/>
        </authorList>
    </citation>
    <scope>NUCLEOTIDE SEQUENCE</scope>
    <source>
        <strain evidence="5">CBS 232.78</strain>
    </source>
</reference>
<feature type="compositionally biased region" description="Basic and acidic residues" evidence="2">
    <location>
        <begin position="547"/>
        <end position="556"/>
    </location>
</feature>
<evidence type="ECO:0000256" key="2">
    <source>
        <dbReference type="SAM" id="MobiDB-lite"/>
    </source>
</evidence>
<feature type="region of interest" description="Disordered" evidence="2">
    <location>
        <begin position="481"/>
        <end position="508"/>
    </location>
</feature>
<accession>A0AAE0N3B0</accession>
<keyword evidence="3" id="KW-0812">Transmembrane</keyword>
<gene>
    <name evidence="5" type="ORF">B0H63DRAFT_488919</name>
</gene>
<protein>
    <submittedName>
        <fullName evidence="5">Aspartic peptidase domain-containing protein</fullName>
    </submittedName>
</protein>
<dbReference type="GO" id="GO:0004190">
    <property type="term" value="F:aspartic-type endopeptidase activity"/>
    <property type="evidence" value="ECO:0007669"/>
    <property type="project" value="InterPro"/>
</dbReference>
<dbReference type="Proteomes" id="UP001285441">
    <property type="component" value="Unassembled WGS sequence"/>
</dbReference>
<keyword evidence="6" id="KW-1185">Reference proteome</keyword>
<feature type="compositionally biased region" description="Gly residues" evidence="2">
    <location>
        <begin position="481"/>
        <end position="499"/>
    </location>
</feature>
<comment type="caution">
    <text evidence="5">The sequence shown here is derived from an EMBL/GenBank/DDBJ whole genome shotgun (WGS) entry which is preliminary data.</text>
</comment>
<sequence length="702" mass="73210">MARLIRLSSLSQATIYLLSATTTTAHVLMPFSRHVSKLSGRDTSNQASLHSDDYAYLVDVKVGTPPQSLQLVVSPSSSGTWVPDATASQCDNSYYREMYANEPEYLATLQTYCDWGSYNYSTSSSYLPANYLYSSFSENYLDGTSSSGTNMTDKLVVGGIEMEDYPMGVVTSSSSWVGKLGLGPKTVYSSYSSSSYYAGNYPNFLQRMVSSGKIVTPSYSMWLDDAEGKSGSLLFGAVDQSRFEGSLVRLDGSSSQSYPGTYGITLNALNGTSDSNTAMAPLKSNDYPFIMSVSPGEPFSYFPPLLAAKMMTMAGARYNRTVRKNVIDCDAAKTRSASFTIELGGAGGPMLNVPLSDLIMPRDTAVGSNSYARYFASGPANMCPFGIQNTTSLTYSSSSSSYSYSEYSLGTSLLRRSYLVFDQLNEEVSIAPVKFVASGASKPSPTIVAFASSGAPAPSADRFCTPGTSVSGYYCSSSGGGGGGGSGGGGTDTGSGSSGSGNSTSSNTERASWEKIVIGLSVSFGTILLVALFAGVIIWSRLCRGGRKEPATKDIDGESTTAVDATGAPVMSGGAGTGVHSGPPVNTAAGALPIIQERHEDHHAPQLPALATQAPIGSMSPVGGETPSHRDSAPVSAMSRRDEELTAEEIAAAKASDVPPPPPAAPVSEVSEPAPTTATSTDVPAPDREAPAVPKGKGKEIV</sequence>
<evidence type="ECO:0000313" key="5">
    <source>
        <dbReference type="EMBL" id="KAK3368670.1"/>
    </source>
</evidence>
<comment type="similarity">
    <text evidence="1">Belongs to the peptidase A1 family.</text>
</comment>
<dbReference type="InterPro" id="IPR021109">
    <property type="entry name" value="Peptidase_aspartic_dom_sf"/>
</dbReference>
<dbReference type="InterPro" id="IPR001461">
    <property type="entry name" value="Aspartic_peptidase_A1"/>
</dbReference>
<evidence type="ECO:0000259" key="4">
    <source>
        <dbReference type="PROSITE" id="PS51767"/>
    </source>
</evidence>
<evidence type="ECO:0000313" key="6">
    <source>
        <dbReference type="Proteomes" id="UP001285441"/>
    </source>
</evidence>
<proteinExistence type="inferred from homology"/>
<dbReference type="InterPro" id="IPR033121">
    <property type="entry name" value="PEPTIDASE_A1"/>
</dbReference>
<dbReference type="SUPFAM" id="SSF50630">
    <property type="entry name" value="Acid proteases"/>
    <property type="match status" value="1"/>
</dbReference>
<dbReference type="PANTHER" id="PTHR47966">
    <property type="entry name" value="BETA-SITE APP-CLEAVING ENZYME, ISOFORM A-RELATED"/>
    <property type="match status" value="1"/>
</dbReference>
<organism evidence="5 6">
    <name type="scientific">Podospora didyma</name>
    <dbReference type="NCBI Taxonomy" id="330526"/>
    <lineage>
        <taxon>Eukaryota</taxon>
        <taxon>Fungi</taxon>
        <taxon>Dikarya</taxon>
        <taxon>Ascomycota</taxon>
        <taxon>Pezizomycotina</taxon>
        <taxon>Sordariomycetes</taxon>
        <taxon>Sordariomycetidae</taxon>
        <taxon>Sordariales</taxon>
        <taxon>Podosporaceae</taxon>
        <taxon>Podospora</taxon>
    </lineage>
</organism>
<keyword evidence="3" id="KW-0472">Membrane</keyword>
<dbReference type="PANTHER" id="PTHR47966:SF73">
    <property type="entry name" value="PEPTIDASE A1 DOMAIN-CONTAINING PROTEIN"/>
    <property type="match status" value="1"/>
</dbReference>
<dbReference type="EMBL" id="JAULSW010000010">
    <property type="protein sequence ID" value="KAK3368670.1"/>
    <property type="molecule type" value="Genomic_DNA"/>
</dbReference>
<dbReference type="PRINTS" id="PR00792">
    <property type="entry name" value="PEPSIN"/>
</dbReference>
<reference evidence="5" key="2">
    <citation type="submission" date="2023-06" db="EMBL/GenBank/DDBJ databases">
        <authorList>
            <consortium name="Lawrence Berkeley National Laboratory"/>
            <person name="Haridas S."/>
            <person name="Hensen N."/>
            <person name="Bonometti L."/>
            <person name="Westerberg I."/>
            <person name="Brannstrom I.O."/>
            <person name="Guillou S."/>
            <person name="Cros-Aarteil S."/>
            <person name="Calhoun S."/>
            <person name="Kuo A."/>
            <person name="Mondo S."/>
            <person name="Pangilinan J."/>
            <person name="Riley R."/>
            <person name="LaButti K."/>
            <person name="Andreopoulos B."/>
            <person name="Lipzen A."/>
            <person name="Chen C."/>
            <person name="Yanf M."/>
            <person name="Daum C."/>
            <person name="Ng V."/>
            <person name="Clum A."/>
            <person name="Steindorff A."/>
            <person name="Ohm R."/>
            <person name="Martin F."/>
            <person name="Silar P."/>
            <person name="Natvig D."/>
            <person name="Lalanne C."/>
            <person name="Gautier V."/>
            <person name="Ament-velasquez S.L."/>
            <person name="Kruys A."/>
            <person name="Hutchinson M.I."/>
            <person name="Powell A.J."/>
            <person name="Barry K."/>
            <person name="Miller A.N."/>
            <person name="Grigoriev I.V."/>
            <person name="Debuchy R."/>
            <person name="Gladieux P."/>
            <person name="Thoren M.H."/>
            <person name="Johannesson H."/>
        </authorList>
    </citation>
    <scope>NUCLEOTIDE SEQUENCE</scope>
    <source>
        <strain evidence="5">CBS 232.78</strain>
    </source>
</reference>
<dbReference type="Gene3D" id="2.40.70.10">
    <property type="entry name" value="Acid Proteases"/>
    <property type="match status" value="2"/>
</dbReference>
<feature type="transmembrane region" description="Helical" evidence="3">
    <location>
        <begin position="516"/>
        <end position="539"/>
    </location>
</feature>
<dbReference type="GO" id="GO:0006508">
    <property type="term" value="P:proteolysis"/>
    <property type="evidence" value="ECO:0007669"/>
    <property type="project" value="InterPro"/>
</dbReference>
<dbReference type="AlphaFoldDB" id="A0AAE0N3B0"/>
<feature type="region of interest" description="Disordered" evidence="2">
    <location>
        <begin position="547"/>
        <end position="581"/>
    </location>
</feature>
<evidence type="ECO:0000256" key="1">
    <source>
        <dbReference type="ARBA" id="ARBA00007447"/>
    </source>
</evidence>
<feature type="compositionally biased region" description="Low complexity" evidence="2">
    <location>
        <begin position="666"/>
        <end position="675"/>
    </location>
</feature>
<dbReference type="PROSITE" id="PS51767">
    <property type="entry name" value="PEPTIDASE_A1"/>
    <property type="match status" value="1"/>
</dbReference>
<evidence type="ECO:0000256" key="3">
    <source>
        <dbReference type="SAM" id="Phobius"/>
    </source>
</evidence>
<keyword evidence="3" id="KW-1133">Transmembrane helix</keyword>